<dbReference type="PANTHER" id="PTHR10026">
    <property type="entry name" value="CYCLIN"/>
    <property type="match status" value="1"/>
</dbReference>
<dbReference type="SUPFAM" id="SSF47954">
    <property type="entry name" value="Cyclin-like"/>
    <property type="match status" value="2"/>
</dbReference>
<evidence type="ECO:0000313" key="5">
    <source>
        <dbReference type="Proteomes" id="UP000013776"/>
    </source>
</evidence>
<dbReference type="STRING" id="1097556.R4XLA0"/>
<feature type="domain" description="Cyclin-like" evidence="3">
    <location>
        <begin position="45"/>
        <end position="145"/>
    </location>
</feature>
<gene>
    <name evidence="4" type="ORF">TAPDE_004483</name>
</gene>
<sequence length="330" mass="37840">MVPEGAADPPKNQWLFTQEEVRRSPSSLLDYTWDRERVERMKGCDFILKVGMKLRLPQTTISTACVFLHRFYMRFSLKDFHYYDVAATTIFLATKCEETGRKLSDIVVACAKTAQKNDAAIIDEQSKDYWRWRDVILYNEELLLEALCFDLIIDHPYSQLKEYWRQFNGGREVAKTAWACANDTYRTTIHLCYDSNTIALACLYYASIFSGQVLDDVDNKPWYQTTNINMDTVIEIITIMVELYENSQQVVKDGYDPKALAVAGTEALRLLQEQLAAMKNVSPAEITVEDTKALNIQYPPSTSNGKRHNTTDESSNGHAEKKIKVNDQGY</sequence>
<dbReference type="Gene3D" id="1.10.472.10">
    <property type="entry name" value="Cyclin-like"/>
    <property type="match status" value="2"/>
</dbReference>
<evidence type="ECO:0000313" key="4">
    <source>
        <dbReference type="EMBL" id="CCG84089.1"/>
    </source>
</evidence>
<comment type="similarity">
    <text evidence="1">Belongs to the cyclin family.</text>
</comment>
<organism evidence="4 5">
    <name type="scientific">Taphrina deformans (strain PYCC 5710 / ATCC 11124 / CBS 356.35 / IMI 108563 / JCM 9778 / NBRC 8474)</name>
    <name type="common">Peach leaf curl fungus</name>
    <name type="synonym">Lalaria deformans</name>
    <dbReference type="NCBI Taxonomy" id="1097556"/>
    <lineage>
        <taxon>Eukaryota</taxon>
        <taxon>Fungi</taxon>
        <taxon>Dikarya</taxon>
        <taxon>Ascomycota</taxon>
        <taxon>Taphrinomycotina</taxon>
        <taxon>Taphrinomycetes</taxon>
        <taxon>Taphrinales</taxon>
        <taxon>Taphrinaceae</taxon>
        <taxon>Taphrina</taxon>
    </lineage>
</organism>
<dbReference type="eggNOG" id="KOG0834">
    <property type="taxonomic scope" value="Eukaryota"/>
</dbReference>
<keyword evidence="1" id="KW-0195">Cyclin</keyword>
<keyword evidence="5" id="KW-1185">Reference proteome</keyword>
<feature type="region of interest" description="Disordered" evidence="2">
    <location>
        <begin position="296"/>
        <end position="330"/>
    </location>
</feature>
<feature type="compositionally biased region" description="Basic and acidic residues" evidence="2">
    <location>
        <begin position="318"/>
        <end position="330"/>
    </location>
</feature>
<dbReference type="Pfam" id="PF00134">
    <property type="entry name" value="Cyclin_N"/>
    <property type="match status" value="1"/>
</dbReference>
<dbReference type="InterPro" id="IPR043198">
    <property type="entry name" value="Cyclin/Ssn8"/>
</dbReference>
<evidence type="ECO:0000256" key="2">
    <source>
        <dbReference type="SAM" id="MobiDB-lite"/>
    </source>
</evidence>
<dbReference type="OrthoDB" id="25002at2759"/>
<reference evidence="4 5" key="1">
    <citation type="journal article" date="2013" name="MBio">
        <title>Genome sequencing of the plant pathogen Taphrina deformans, the causal agent of peach leaf curl.</title>
        <authorList>
            <person name="Cisse O.H."/>
            <person name="Almeida J.M.G.C.F."/>
            <person name="Fonseca A."/>
            <person name="Kumar A.A."/>
            <person name="Salojaervi J."/>
            <person name="Overmyer K."/>
            <person name="Hauser P.M."/>
            <person name="Pagni M."/>
        </authorList>
    </citation>
    <scope>NUCLEOTIDE SEQUENCE [LARGE SCALE GENOMIC DNA]</scope>
    <source>
        <strain evidence="5">PYCC 5710 / ATCC 11124 / CBS 356.35 / IMI 108563 / JCM 9778 / NBRC 8474</strain>
    </source>
</reference>
<dbReference type="GO" id="GO:0006357">
    <property type="term" value="P:regulation of transcription by RNA polymerase II"/>
    <property type="evidence" value="ECO:0007669"/>
    <property type="project" value="InterPro"/>
</dbReference>
<dbReference type="EMBL" id="CAHR02000201">
    <property type="protein sequence ID" value="CCG84089.1"/>
    <property type="molecule type" value="Genomic_DNA"/>
</dbReference>
<dbReference type="CDD" id="cd20546">
    <property type="entry name" value="CYCLIN_SpCG1C_ScCTK2-like_rpt2"/>
    <property type="match status" value="1"/>
</dbReference>
<feature type="domain" description="Cyclin-like" evidence="3">
    <location>
        <begin position="158"/>
        <end position="242"/>
    </location>
</feature>
<dbReference type="GO" id="GO:0016538">
    <property type="term" value="F:cyclin-dependent protein serine/threonine kinase regulator activity"/>
    <property type="evidence" value="ECO:0007669"/>
    <property type="project" value="InterPro"/>
</dbReference>
<comment type="caution">
    <text evidence="4">The sequence shown here is derived from an EMBL/GenBank/DDBJ whole genome shotgun (WGS) entry which is preliminary data.</text>
</comment>
<evidence type="ECO:0000259" key="3">
    <source>
        <dbReference type="SMART" id="SM00385"/>
    </source>
</evidence>
<dbReference type="AlphaFoldDB" id="R4XLA0"/>
<dbReference type="VEuPathDB" id="FungiDB:TAPDE_004483"/>
<dbReference type="Proteomes" id="UP000013776">
    <property type="component" value="Unassembled WGS sequence"/>
</dbReference>
<dbReference type="InterPro" id="IPR036915">
    <property type="entry name" value="Cyclin-like_sf"/>
</dbReference>
<dbReference type="SMART" id="SM00385">
    <property type="entry name" value="CYCLIN"/>
    <property type="match status" value="2"/>
</dbReference>
<evidence type="ECO:0000256" key="1">
    <source>
        <dbReference type="RuleBase" id="RU000383"/>
    </source>
</evidence>
<dbReference type="InterPro" id="IPR013763">
    <property type="entry name" value="Cyclin-like_dom"/>
</dbReference>
<name>R4XLA0_TAPDE</name>
<dbReference type="CDD" id="cd20545">
    <property type="entry name" value="CYCLIN_SpCG1C-like_rpt1"/>
    <property type="match status" value="1"/>
</dbReference>
<protein>
    <recommendedName>
        <fullName evidence="3">Cyclin-like domain-containing protein</fullName>
    </recommendedName>
</protein>
<dbReference type="InterPro" id="IPR006671">
    <property type="entry name" value="Cyclin_N"/>
</dbReference>
<proteinExistence type="inferred from homology"/>
<accession>R4XLA0</accession>